<dbReference type="RefSeq" id="WP_340233614.1">
    <property type="nucleotide sequence ID" value="NZ_JBBEWC010000001.1"/>
</dbReference>
<dbReference type="EMBL" id="JBHULC010000038">
    <property type="protein sequence ID" value="MFD2523594.1"/>
    <property type="molecule type" value="Genomic_DNA"/>
</dbReference>
<proteinExistence type="predicted"/>
<protein>
    <submittedName>
        <fullName evidence="1">Uncharacterized protein</fullName>
    </submittedName>
</protein>
<evidence type="ECO:0000313" key="2">
    <source>
        <dbReference type="Proteomes" id="UP001597510"/>
    </source>
</evidence>
<comment type="caution">
    <text evidence="1">The sequence shown here is derived from an EMBL/GenBank/DDBJ whole genome shotgun (WGS) entry which is preliminary data.</text>
</comment>
<name>A0ABW5JE42_9BACT</name>
<keyword evidence="2" id="KW-1185">Reference proteome</keyword>
<organism evidence="1 2">
    <name type="scientific">Emticicia soli</name>
    <dbReference type="NCBI Taxonomy" id="2027878"/>
    <lineage>
        <taxon>Bacteria</taxon>
        <taxon>Pseudomonadati</taxon>
        <taxon>Bacteroidota</taxon>
        <taxon>Cytophagia</taxon>
        <taxon>Cytophagales</taxon>
        <taxon>Leadbetterellaceae</taxon>
        <taxon>Emticicia</taxon>
    </lineage>
</organism>
<gene>
    <name evidence="1" type="ORF">ACFSR2_22030</name>
</gene>
<dbReference type="SUPFAM" id="SSF51445">
    <property type="entry name" value="(Trans)glycosidases"/>
    <property type="match status" value="1"/>
</dbReference>
<dbReference type="Proteomes" id="UP001597510">
    <property type="component" value="Unassembled WGS sequence"/>
</dbReference>
<accession>A0ABW5JE42</accession>
<dbReference type="InterPro" id="IPR017853">
    <property type="entry name" value="GH"/>
</dbReference>
<sequence>MTTDTIDTPMMFDLWRQNHYIYKDKYTSHQTSYIENLLPEIAIQLNIYEILDILQRRLGAELLQRALDTNQHIQSPVSHYTDGSWLKKSNMVGVNVRTIGNFFNVIKYALTLPRSQDAIHLLPIWEPGVVGSLYGMTSFNINPQFYSQELAMAIPQLNSVEKQLTFVINVLHAMGKRVGMDVIPHTDRFSEMVIANPRFFEWVRRVGGRIMSHSETLYREIEEIVWLYLHRHGTANGSPLSYSRNVFFSPEIPILTDDQRLEILFGHKSDYEGRLRRRVELMQDIVYQGYETLPMAMAPPYRGLHINNEQYTLDSNGNRWYTYEFNEPQAMSRVFGPLARYKFYHSKDDNAQWKLDFSNPNKPVWSFFCQKVHECQKAYNFDFMRGDMAHVQPRVEGVPQKIDEYYDPLRAVKKYIQQQGVAYFGFFAETFLAEPDSMSYGDELQHLEAIEADSSLGDLQSTVVGSAEYMHKIVNYHRWLKTRKFAPNYTIITADRDAPRFDVFYQTGNHLRFFVALFLTDMPSYMSLGFETRNLHFEKGANEEYTKLYVFDIKDDTQTDKVTHGAFNWGKNFGQFAIFEQLRAVAESIWEEIEEREVRWLAEPNENQKLMVWTLKDHPKYVFVANLDANNTIDEQDLRECTFNHPLTLLFDTIHYSQQHECRIYVLN</sequence>
<reference evidence="2" key="1">
    <citation type="journal article" date="2019" name="Int. J. Syst. Evol. Microbiol.">
        <title>The Global Catalogue of Microorganisms (GCM) 10K type strain sequencing project: providing services to taxonomists for standard genome sequencing and annotation.</title>
        <authorList>
            <consortium name="The Broad Institute Genomics Platform"/>
            <consortium name="The Broad Institute Genome Sequencing Center for Infectious Disease"/>
            <person name="Wu L."/>
            <person name="Ma J."/>
        </authorList>
    </citation>
    <scope>NUCLEOTIDE SEQUENCE [LARGE SCALE GENOMIC DNA]</scope>
    <source>
        <strain evidence="2">KCTC 52344</strain>
    </source>
</reference>
<evidence type="ECO:0000313" key="1">
    <source>
        <dbReference type="EMBL" id="MFD2523594.1"/>
    </source>
</evidence>